<feature type="region of interest" description="Disordered" evidence="1">
    <location>
        <begin position="1390"/>
        <end position="1410"/>
    </location>
</feature>
<feature type="compositionally biased region" description="Polar residues" evidence="1">
    <location>
        <begin position="1390"/>
        <end position="1401"/>
    </location>
</feature>
<dbReference type="SMART" id="SM00799">
    <property type="entry name" value="DENN"/>
    <property type="match status" value="1"/>
</dbReference>
<dbReference type="Pfam" id="PF03456">
    <property type="entry name" value="uDENN"/>
    <property type="match status" value="1"/>
</dbReference>
<dbReference type="InterPro" id="IPR051696">
    <property type="entry name" value="DENN_Domain_GEFs"/>
</dbReference>
<dbReference type="EMBL" id="JH818014">
    <property type="protein sequence ID" value="EKC27404.1"/>
    <property type="molecule type" value="Genomic_DNA"/>
</dbReference>
<dbReference type="InterPro" id="IPR001194">
    <property type="entry name" value="cDENN_dom"/>
</dbReference>
<dbReference type="InParanoid" id="K1Q7V2"/>
<dbReference type="PANTHER" id="PTHR12296">
    <property type="entry name" value="DENN DOMAIN-CONTAINING PROTEIN 4"/>
    <property type="match status" value="1"/>
</dbReference>
<evidence type="ECO:0000313" key="3">
    <source>
        <dbReference type="EMBL" id="EKC27404.1"/>
    </source>
</evidence>
<keyword evidence="2" id="KW-1133">Transmembrane helix</keyword>
<dbReference type="HOGENOM" id="CLU_251122_0_0_1"/>
<name>K1Q7V2_MAGGI</name>
<organism evidence="3">
    <name type="scientific">Magallana gigas</name>
    <name type="common">Pacific oyster</name>
    <name type="synonym">Crassostrea gigas</name>
    <dbReference type="NCBI Taxonomy" id="29159"/>
    <lineage>
        <taxon>Eukaryota</taxon>
        <taxon>Metazoa</taxon>
        <taxon>Spiralia</taxon>
        <taxon>Lophotrochozoa</taxon>
        <taxon>Mollusca</taxon>
        <taxon>Bivalvia</taxon>
        <taxon>Autobranchia</taxon>
        <taxon>Pteriomorphia</taxon>
        <taxon>Ostreida</taxon>
        <taxon>Ostreoidea</taxon>
        <taxon>Ostreidae</taxon>
        <taxon>Magallana</taxon>
    </lineage>
</organism>
<dbReference type="SMART" id="SM00800">
    <property type="entry name" value="uDENN"/>
    <property type="match status" value="1"/>
</dbReference>
<sequence length="1454" mass="162704">MMKNLFYGKFEPQVLCAVSANNMMHFFPHPRQDFEYPLQQLETKQNLFLKSASAYNTLDCIPKSKFNRATHQSRLSIRSTSVTPGAISRHMSMLRPYASLKKTTYVQNLASSQQFPVPDEVIKSIQYFCFPDDLQITEQKADTSVHFLVLTDIHGNKTYATCITFYRPYIIEKEFCIHDMSFTISPSQEAEKQVIDIPLYLPFLIFPPDEILRILSAIMVENRIVFIASNYALLTVIMESFLNFILPFEWKYTYVPILSSKSLELLEAPGTFMMGCHSKYKEEVNQVGGLVVVDIDEGSLSINPEIADDSRSVRSGDSDSIEDLLDIPEIPEEAAKLFLNVCRKARFQFDLVDTKRRPQLRKQSSVAVIALNTGQFHNSPVFRMPALGDKVIVYLKETIRLLSVAVQKSQHFQERASYIYLLGMFYLACNKLTLALENFISLASIDVQILPKLVVTKICQQMKESELQDLISRPGFQALSDLMGAPVSESIHRKLEESVNIPEKDLYYDEFVECVSVMEMTSDTDTIGRLFRALIPSQIHQNFIDQETFAAFTHCWKENNKQCLNLGISDKDLLESECVLRVSSLCKTDYGTGRVALTDRRLCFVKDISSETREITRLSKILELEKKTMFSFLKQVKVLRIKNTGGSRFTAWLKEERDDFCLLIEEMWAGKVVSDSTKDIHAIQKAAQNVLLVDALLQSGLDAETAHHGNREEAARQLCYYRKYREEGHHNVPAETKEVLQNRIDPNYGERERKTVHALLYTPGVPEHSVSPRLWVGLGDGKIKVYNASHWLLESEFVQTKQSVPDYYKPNVTGCALKSGTSYFNRDTGIITLMIKGPAPVEIITVKTVIVSFQLPAMPENEFYGENIVMNLASFLNIDASRVRITKIVRETSSVSGRRKRATGKITGVEIEISNPPSQELNATASAGDLSTDQLQNITTAIVNDVQLGSTLKTLLNTTGVAISEPPPDPEDPNWQNVAKENKNEGYEKLVQPSQMRLHSPIVPLHEGAPFSTPARFQIYDVDGNVVNKLGTLANPWLITATIKAGTGNAAAKLVGTTTVKYNNGWANFTDLAISHFGTDFVLDFAVTYPAAASFSLTSSKFSLTRRPLKVNIRNITTTILQNSDVAIELELQDGVTSQVVEKINWRNHTWAVNVSLDGMEYYRGQMSGDRSTEFNDATGLASLSGIRFTEPGMVILKIGVTSDPAEYSLEKQTLINIRKRNVISSSNNASQRIGLLFDADYDTVVGSRYQLQFQAMMGNYLSQLYPDIILNSVKIEKGSIFVTFEVSGGSSLMNSTVDSLCGAVENRTVFNFRGTALQLSKYLTVDGVDYHGTKCGAQVPVIVKEKETLSTGIIVAVAIVGVALLIMVVAVVYWRLKIVPKTQTYDLSSPEYQNRAGSSKRSVKGDDKVDSNVNSFVNETYSSVAPADTAFSTFRKSGESTSTRESKHEKAEK</sequence>
<gene>
    <name evidence="3" type="ORF">CGI_10003026</name>
</gene>
<dbReference type="PROSITE" id="PS50211">
    <property type="entry name" value="DENN"/>
    <property type="match status" value="1"/>
</dbReference>
<dbReference type="GO" id="GO:0005085">
    <property type="term" value="F:guanyl-nucleotide exchange factor activity"/>
    <property type="evidence" value="ECO:0007669"/>
    <property type="project" value="UniProtKB-ARBA"/>
</dbReference>
<dbReference type="InterPro" id="IPR005113">
    <property type="entry name" value="uDENN_dom"/>
</dbReference>
<evidence type="ECO:0000256" key="1">
    <source>
        <dbReference type="SAM" id="MobiDB-lite"/>
    </source>
</evidence>
<accession>K1Q7V2</accession>
<dbReference type="GO" id="GO:0031410">
    <property type="term" value="C:cytoplasmic vesicle"/>
    <property type="evidence" value="ECO:0007669"/>
    <property type="project" value="TreeGrafter"/>
</dbReference>
<proteinExistence type="predicted"/>
<keyword evidence="2" id="KW-0812">Transmembrane</keyword>
<dbReference type="GO" id="GO:0032483">
    <property type="term" value="P:regulation of Rab protein signal transduction"/>
    <property type="evidence" value="ECO:0007669"/>
    <property type="project" value="TreeGrafter"/>
</dbReference>
<dbReference type="Pfam" id="PF25570">
    <property type="entry name" value="TPR_DENND3"/>
    <property type="match status" value="1"/>
</dbReference>
<dbReference type="InterPro" id="IPR043153">
    <property type="entry name" value="DENN_C"/>
</dbReference>
<dbReference type="InterPro" id="IPR057977">
    <property type="entry name" value="TPR_DENND3"/>
</dbReference>
<dbReference type="PANTHER" id="PTHR12296:SF21">
    <property type="entry name" value="DENN DOMAIN-CONTAINING PROTEIN 3"/>
    <property type="match status" value="1"/>
</dbReference>
<reference evidence="3" key="1">
    <citation type="journal article" date="2012" name="Nature">
        <title>The oyster genome reveals stress adaptation and complexity of shell formation.</title>
        <authorList>
            <person name="Zhang G."/>
            <person name="Fang X."/>
            <person name="Guo X."/>
            <person name="Li L."/>
            <person name="Luo R."/>
            <person name="Xu F."/>
            <person name="Yang P."/>
            <person name="Zhang L."/>
            <person name="Wang X."/>
            <person name="Qi H."/>
            <person name="Xiong Z."/>
            <person name="Que H."/>
            <person name="Xie Y."/>
            <person name="Holland P.W."/>
            <person name="Paps J."/>
            <person name="Zhu Y."/>
            <person name="Wu F."/>
            <person name="Chen Y."/>
            <person name="Wang J."/>
            <person name="Peng C."/>
            <person name="Meng J."/>
            <person name="Yang L."/>
            <person name="Liu J."/>
            <person name="Wen B."/>
            <person name="Zhang N."/>
            <person name="Huang Z."/>
            <person name="Zhu Q."/>
            <person name="Feng Y."/>
            <person name="Mount A."/>
            <person name="Hedgecock D."/>
            <person name="Xu Z."/>
            <person name="Liu Y."/>
            <person name="Domazet-Loso T."/>
            <person name="Du Y."/>
            <person name="Sun X."/>
            <person name="Zhang S."/>
            <person name="Liu B."/>
            <person name="Cheng P."/>
            <person name="Jiang X."/>
            <person name="Li J."/>
            <person name="Fan D."/>
            <person name="Wang W."/>
            <person name="Fu W."/>
            <person name="Wang T."/>
            <person name="Wang B."/>
            <person name="Zhang J."/>
            <person name="Peng Z."/>
            <person name="Li Y."/>
            <person name="Li N."/>
            <person name="Wang J."/>
            <person name="Chen M."/>
            <person name="He Y."/>
            <person name="Tan F."/>
            <person name="Song X."/>
            <person name="Zheng Q."/>
            <person name="Huang R."/>
            <person name="Yang H."/>
            <person name="Du X."/>
            <person name="Chen L."/>
            <person name="Yang M."/>
            <person name="Gaffney P.M."/>
            <person name="Wang S."/>
            <person name="Luo L."/>
            <person name="She Z."/>
            <person name="Ming Y."/>
            <person name="Huang W."/>
            <person name="Zhang S."/>
            <person name="Huang B."/>
            <person name="Zhang Y."/>
            <person name="Qu T."/>
            <person name="Ni P."/>
            <person name="Miao G."/>
            <person name="Wang J."/>
            <person name="Wang Q."/>
            <person name="Steinberg C.E."/>
            <person name="Wang H."/>
            <person name="Li N."/>
            <person name="Qian L."/>
            <person name="Zhang G."/>
            <person name="Li Y."/>
            <person name="Yang H."/>
            <person name="Liu X."/>
            <person name="Wang J."/>
            <person name="Yin Y."/>
            <person name="Wang J."/>
        </authorList>
    </citation>
    <scope>NUCLEOTIDE SEQUENCE [LARGE SCALE GENOMIC DNA]</scope>
    <source>
        <strain evidence="3">05x7-T-G4-1.051#20</strain>
    </source>
</reference>
<dbReference type="Gene3D" id="3.40.50.11500">
    <property type="match status" value="1"/>
</dbReference>
<dbReference type="Pfam" id="PF02141">
    <property type="entry name" value="DENN"/>
    <property type="match status" value="1"/>
</dbReference>
<dbReference type="InterPro" id="IPR037516">
    <property type="entry name" value="Tripartite_DENN"/>
</dbReference>
<protein>
    <submittedName>
        <fullName evidence="3">DENN domain-containing protein 3</fullName>
    </submittedName>
</protein>
<evidence type="ECO:0000256" key="2">
    <source>
        <dbReference type="SAM" id="Phobius"/>
    </source>
</evidence>
<keyword evidence="2" id="KW-0472">Membrane</keyword>
<feature type="transmembrane region" description="Helical" evidence="2">
    <location>
        <begin position="1354"/>
        <end position="1375"/>
    </location>
</feature>